<protein>
    <submittedName>
        <fullName evidence="1">Unplaced genomic scaffold scaffold_901, whole genome shotgun sequence</fullName>
    </submittedName>
</protein>
<organism evidence="1 2">
    <name type="scientific">Paxillus rubicundulus Ve08.2h10</name>
    <dbReference type="NCBI Taxonomy" id="930991"/>
    <lineage>
        <taxon>Eukaryota</taxon>
        <taxon>Fungi</taxon>
        <taxon>Dikarya</taxon>
        <taxon>Basidiomycota</taxon>
        <taxon>Agaricomycotina</taxon>
        <taxon>Agaricomycetes</taxon>
        <taxon>Agaricomycetidae</taxon>
        <taxon>Boletales</taxon>
        <taxon>Paxilineae</taxon>
        <taxon>Paxillaceae</taxon>
        <taxon>Paxillus</taxon>
    </lineage>
</organism>
<dbReference type="AlphaFoldDB" id="A0A0D0DQU4"/>
<name>A0A0D0DQU4_9AGAM</name>
<reference evidence="1 2" key="1">
    <citation type="submission" date="2014-04" db="EMBL/GenBank/DDBJ databases">
        <authorList>
            <consortium name="DOE Joint Genome Institute"/>
            <person name="Kuo A."/>
            <person name="Kohler A."/>
            <person name="Jargeat P."/>
            <person name="Nagy L.G."/>
            <person name="Floudas D."/>
            <person name="Copeland A."/>
            <person name="Barry K.W."/>
            <person name="Cichocki N."/>
            <person name="Veneault-Fourrey C."/>
            <person name="LaButti K."/>
            <person name="Lindquist E.A."/>
            <person name="Lipzen A."/>
            <person name="Lundell T."/>
            <person name="Morin E."/>
            <person name="Murat C."/>
            <person name="Sun H."/>
            <person name="Tunlid A."/>
            <person name="Henrissat B."/>
            <person name="Grigoriev I.V."/>
            <person name="Hibbett D.S."/>
            <person name="Martin F."/>
            <person name="Nordberg H.P."/>
            <person name="Cantor M.N."/>
            <person name="Hua S.X."/>
        </authorList>
    </citation>
    <scope>NUCLEOTIDE SEQUENCE [LARGE SCALE GENOMIC DNA]</scope>
    <source>
        <strain evidence="1 2">Ve08.2h10</strain>
    </source>
</reference>
<feature type="non-terminal residue" evidence="1">
    <location>
        <position position="1"/>
    </location>
</feature>
<dbReference type="InParanoid" id="A0A0D0DQU4"/>
<sequence length="74" mass="8645">EHPSHIENHSNQKKRQSKVKRIRNILMIVCNSKISVIDFLSQILYPSEREFKAYCMAIYSIDDNLILKINGRGV</sequence>
<dbReference type="EMBL" id="KN825723">
    <property type="protein sequence ID" value="KIK81840.1"/>
    <property type="molecule type" value="Genomic_DNA"/>
</dbReference>
<evidence type="ECO:0000313" key="2">
    <source>
        <dbReference type="Proteomes" id="UP000054538"/>
    </source>
</evidence>
<proteinExistence type="predicted"/>
<keyword evidence="2" id="KW-1185">Reference proteome</keyword>
<evidence type="ECO:0000313" key="1">
    <source>
        <dbReference type="EMBL" id="KIK81840.1"/>
    </source>
</evidence>
<dbReference type="HOGENOM" id="CLU_2694589_0_0_1"/>
<accession>A0A0D0DQU4</accession>
<reference evidence="2" key="2">
    <citation type="submission" date="2015-01" db="EMBL/GenBank/DDBJ databases">
        <title>Evolutionary Origins and Diversification of the Mycorrhizal Mutualists.</title>
        <authorList>
            <consortium name="DOE Joint Genome Institute"/>
            <consortium name="Mycorrhizal Genomics Consortium"/>
            <person name="Kohler A."/>
            <person name="Kuo A."/>
            <person name="Nagy L.G."/>
            <person name="Floudas D."/>
            <person name="Copeland A."/>
            <person name="Barry K.W."/>
            <person name="Cichocki N."/>
            <person name="Veneault-Fourrey C."/>
            <person name="LaButti K."/>
            <person name="Lindquist E.A."/>
            <person name="Lipzen A."/>
            <person name="Lundell T."/>
            <person name="Morin E."/>
            <person name="Murat C."/>
            <person name="Riley R."/>
            <person name="Ohm R."/>
            <person name="Sun H."/>
            <person name="Tunlid A."/>
            <person name="Henrissat B."/>
            <person name="Grigoriev I.V."/>
            <person name="Hibbett D.S."/>
            <person name="Martin F."/>
        </authorList>
    </citation>
    <scope>NUCLEOTIDE SEQUENCE [LARGE SCALE GENOMIC DNA]</scope>
    <source>
        <strain evidence="2">Ve08.2h10</strain>
    </source>
</reference>
<gene>
    <name evidence="1" type="ORF">PAXRUDRAFT_155148</name>
</gene>
<dbReference type="Proteomes" id="UP000054538">
    <property type="component" value="Unassembled WGS sequence"/>
</dbReference>